<protein>
    <submittedName>
        <fullName evidence="1">Uncharacterized protein</fullName>
    </submittedName>
</protein>
<dbReference type="Proteomes" id="UP000228930">
    <property type="component" value="Unassembled WGS sequence"/>
</dbReference>
<keyword evidence="2" id="KW-1185">Reference proteome</keyword>
<organism evidence="1 2">
    <name type="scientific">Bradyrhizobium nitroreducens</name>
    <dbReference type="NCBI Taxonomy" id="709803"/>
    <lineage>
        <taxon>Bacteria</taxon>
        <taxon>Pseudomonadati</taxon>
        <taxon>Pseudomonadota</taxon>
        <taxon>Alphaproteobacteria</taxon>
        <taxon>Hyphomicrobiales</taxon>
        <taxon>Nitrobacteraceae</taxon>
        <taxon>Bradyrhizobium</taxon>
    </lineage>
</organism>
<dbReference type="AlphaFoldDB" id="A0A2M6UK47"/>
<name>A0A2M6UK47_9BRAD</name>
<reference evidence="1 2" key="1">
    <citation type="submission" date="2015-06" db="EMBL/GenBank/DDBJ databases">
        <title>Comparative genome analysis of nirS-carrying Bradyrhizobium sp. strains.</title>
        <authorList>
            <person name="Ishii S."/>
            <person name="Jang J."/>
            <person name="Nishizawa T."/>
            <person name="Senoo K."/>
        </authorList>
    </citation>
    <scope>NUCLEOTIDE SEQUENCE [LARGE SCALE GENOMIC DNA]</scope>
    <source>
        <strain evidence="1 2">TSA1</strain>
    </source>
</reference>
<proteinExistence type="predicted"/>
<evidence type="ECO:0000313" key="2">
    <source>
        <dbReference type="Proteomes" id="UP000228930"/>
    </source>
</evidence>
<dbReference type="EMBL" id="LFJC01000003">
    <property type="protein sequence ID" value="PIT04895.1"/>
    <property type="molecule type" value="Genomic_DNA"/>
</dbReference>
<evidence type="ECO:0000313" key="1">
    <source>
        <dbReference type="EMBL" id="PIT04895.1"/>
    </source>
</evidence>
<sequence length="148" mass="16487">MSAVYTIRSALTSNPADSFLWLMLYSTELTRTGFDNSLIRYIEESYALAPLEGWVALQRNGIGLATFENLKPSMQDKVVSEFVGLVDGSFLDVAGVNLTTVGWAQRERLLASLTRLDVISREAFAKKLSREGLKVAVPGIEVDDRLWR</sequence>
<gene>
    <name evidence="1" type="ORF">TSA1_32230</name>
</gene>
<accession>A0A2M6UK47</accession>
<comment type="caution">
    <text evidence="1">The sequence shown here is derived from an EMBL/GenBank/DDBJ whole genome shotgun (WGS) entry which is preliminary data.</text>
</comment>